<name>A0ABD6H934_AGRVI</name>
<dbReference type="Proteomes" id="UP000179454">
    <property type="component" value="Unassembled WGS sequence"/>
</dbReference>
<reference evidence="4 5" key="1">
    <citation type="submission" date="2019-11" db="EMBL/GenBank/DDBJ databases">
        <title>Whole-genome sequencing of Allorhizobium vitis.</title>
        <authorList>
            <person name="Gan H.M."/>
            <person name="Savka M.A."/>
        </authorList>
    </citation>
    <scope>NUCLEOTIDE SEQUENCE [LARGE SCALE GENOMIC DNA]</scope>
    <source>
        <strain evidence="3 5">RF2/1</strain>
        <strain evidence="2 4">T1/7</strain>
    </source>
</reference>
<keyword evidence="4" id="KW-1185">Reference proteome</keyword>
<evidence type="ECO:0000313" key="5">
    <source>
        <dbReference type="Proteomes" id="UP000179536"/>
    </source>
</evidence>
<sequence length="918" mass="102740">MSDGALQTLTNMARQLLTSTDERPEDRAAIRETVISVMPVVARRTSHEFNDEEIESVVRLLEGAYVVQQGHAVAVVDRDVPREWYMGERRRPGPFMSRYLQKLQEDQWPVRTVEELRDSTARVVELLDDPQRDGPWSWRGLVVGDVQSGKTAHYAGLINRCVDAGYRVIIVLAGMHNLLRLQTQMRLELDFLGYDTRPDESDAGRMKAIGVGLIPPAMTAGSLTLASANGDFNIAFARQANFAPLDQPCLFVVKKNATILRNLNSWIAKLPEEFRRAPLLLVDDEADQASIDTKDQPTLPDGTFDEDYDPTRINGEIRRLLGAFKRSAYVAYTATPFANILIHDARAADRYGLDLFPSTFIFALTPPDDYFGPSAVFGTNSDIGNTGLPLVRHVDQVRERWIPDPHDRFLRPRYEGERQPPPSLKEAVSAFVLACAVRAARGRPDAHCSMLIHVSRFVDVHGEVHAQVERYLDDLRARISGSDAETLFELETLWREDFVPTSAAISGTVFDRGTRTVTWDEIRAVLSDSSDKIQVIVANGRSKSVLDYGRYKETGLSVIAIGGDKLSRGLTLEGLVVSYFLRISKQYDSLLQMGRWFGYRRGFADICRLYTTPDMEDWFRHIATASQELRTELVHMRLMLQTPRDYGLRVQSHSVMNVTAANKQRHAVERHTGFAGEGKIQTVMYTERRLLEQNAAATDAFLDQLDAPDVDVRRPGTGGTASGLLWRNVPGERVAAYLRNLSFPPGNREIESHQLAGYVEEQLRQSPSELSSWTVHVPSGDGRDVTIAGHAIRSTIRRPLASRQTAGRYIVRSILNPPDEAIDLSDDEYAAALGETNRIREASGLARATRPAGPEIRRVRGRHPQKGLLLLYPLDPDTPGMIEGDQAVIGVMISFPTSASASRKLYLENTVMQKERDR</sequence>
<dbReference type="EMBL" id="MBFA02000007">
    <property type="protein sequence ID" value="MUP10911.1"/>
    <property type="molecule type" value="Genomic_DNA"/>
</dbReference>
<evidence type="ECO:0000313" key="3">
    <source>
        <dbReference type="EMBL" id="MUP10911.1"/>
    </source>
</evidence>
<dbReference type="Pfam" id="PF10593">
    <property type="entry name" value="Z1"/>
    <property type="match status" value="1"/>
</dbReference>
<gene>
    <name evidence="3" type="ORF">BBK91_013635</name>
    <name evidence="2" type="ORF">BBL17_010300</name>
</gene>
<evidence type="ECO:0000259" key="1">
    <source>
        <dbReference type="Pfam" id="PF10593"/>
    </source>
</evidence>
<dbReference type="RefSeq" id="WP_015916399.1">
    <property type="nucleotide sequence ID" value="NZ_MBFA02000007.1"/>
</dbReference>
<accession>A0ABD6H934</accession>
<feature type="domain" description="Putative endonuclease Z1" evidence="1">
    <location>
        <begin position="423"/>
        <end position="654"/>
    </location>
</feature>
<dbReference type="EMBL" id="MBFE02000006">
    <property type="protein sequence ID" value="MUO42174.1"/>
    <property type="molecule type" value="Genomic_DNA"/>
</dbReference>
<dbReference type="Proteomes" id="UP000179536">
    <property type="component" value="Unassembled WGS sequence"/>
</dbReference>
<organism evidence="3 5">
    <name type="scientific">Agrobacterium vitis</name>
    <name type="common">Rhizobium vitis</name>
    <dbReference type="NCBI Taxonomy" id="373"/>
    <lineage>
        <taxon>Bacteria</taxon>
        <taxon>Pseudomonadati</taxon>
        <taxon>Pseudomonadota</taxon>
        <taxon>Alphaproteobacteria</taxon>
        <taxon>Hyphomicrobiales</taxon>
        <taxon>Rhizobiaceae</taxon>
        <taxon>Rhizobium/Agrobacterium group</taxon>
        <taxon>Agrobacterium</taxon>
    </lineage>
</organism>
<dbReference type="InterPro" id="IPR018310">
    <property type="entry name" value="Put_endonuclease_Z1-dom"/>
</dbReference>
<protein>
    <recommendedName>
        <fullName evidence="1">Putative endonuclease Z1 domain-containing protein</fullName>
    </recommendedName>
</protein>
<comment type="caution">
    <text evidence="3">The sequence shown here is derived from an EMBL/GenBank/DDBJ whole genome shotgun (WGS) entry which is preliminary data.</text>
</comment>
<dbReference type="AlphaFoldDB" id="A0ABD6H934"/>
<evidence type="ECO:0000313" key="2">
    <source>
        <dbReference type="EMBL" id="MUO42174.1"/>
    </source>
</evidence>
<proteinExistence type="predicted"/>
<evidence type="ECO:0000313" key="4">
    <source>
        <dbReference type="Proteomes" id="UP000179454"/>
    </source>
</evidence>